<feature type="region of interest" description="Disordered" evidence="9">
    <location>
        <begin position="1049"/>
        <end position="1150"/>
    </location>
</feature>
<evidence type="ECO:0000256" key="3">
    <source>
        <dbReference type="ARBA" id="ARBA00022454"/>
    </source>
</evidence>
<feature type="compositionally biased region" description="Polar residues" evidence="9">
    <location>
        <begin position="445"/>
        <end position="494"/>
    </location>
</feature>
<proteinExistence type="predicted"/>
<feature type="compositionally biased region" description="Acidic residues" evidence="9">
    <location>
        <begin position="1082"/>
        <end position="1097"/>
    </location>
</feature>
<feature type="compositionally biased region" description="Basic and acidic residues" evidence="9">
    <location>
        <begin position="1127"/>
        <end position="1141"/>
    </location>
</feature>
<protein>
    <recommendedName>
        <fullName evidence="10">SET domain-containing protein</fullName>
    </recommendedName>
</protein>
<evidence type="ECO:0000313" key="12">
    <source>
        <dbReference type="Proteomes" id="UP000053257"/>
    </source>
</evidence>
<feature type="region of interest" description="Disordered" evidence="9">
    <location>
        <begin position="289"/>
        <end position="365"/>
    </location>
</feature>
<evidence type="ECO:0000256" key="7">
    <source>
        <dbReference type="ARBA" id="ARBA00022853"/>
    </source>
</evidence>
<organism evidence="11 12">
    <name type="scientific">Phlebiopsis gigantea (strain 11061_1 CR5-6)</name>
    <name type="common">White-rot fungus</name>
    <name type="synonym">Peniophora gigantea</name>
    <dbReference type="NCBI Taxonomy" id="745531"/>
    <lineage>
        <taxon>Eukaryota</taxon>
        <taxon>Fungi</taxon>
        <taxon>Dikarya</taxon>
        <taxon>Basidiomycota</taxon>
        <taxon>Agaricomycotina</taxon>
        <taxon>Agaricomycetes</taxon>
        <taxon>Polyporales</taxon>
        <taxon>Phanerochaetaceae</taxon>
        <taxon>Phlebiopsis</taxon>
    </lineage>
</organism>
<reference evidence="11 12" key="1">
    <citation type="journal article" date="2014" name="PLoS Genet.">
        <title>Analysis of the Phlebiopsis gigantea genome, transcriptome and secretome provides insight into its pioneer colonization strategies of wood.</title>
        <authorList>
            <person name="Hori C."/>
            <person name="Ishida T."/>
            <person name="Igarashi K."/>
            <person name="Samejima M."/>
            <person name="Suzuki H."/>
            <person name="Master E."/>
            <person name="Ferreira P."/>
            <person name="Ruiz-Duenas F.J."/>
            <person name="Held B."/>
            <person name="Canessa P."/>
            <person name="Larrondo L.F."/>
            <person name="Schmoll M."/>
            <person name="Druzhinina I.S."/>
            <person name="Kubicek C.P."/>
            <person name="Gaskell J.A."/>
            <person name="Kersten P."/>
            <person name="St John F."/>
            <person name="Glasner J."/>
            <person name="Sabat G."/>
            <person name="Splinter BonDurant S."/>
            <person name="Syed K."/>
            <person name="Yadav J."/>
            <person name="Mgbeahuruike A.C."/>
            <person name="Kovalchuk A."/>
            <person name="Asiegbu F.O."/>
            <person name="Lackner G."/>
            <person name="Hoffmeister D."/>
            <person name="Rencoret J."/>
            <person name="Gutierrez A."/>
            <person name="Sun H."/>
            <person name="Lindquist E."/>
            <person name="Barry K."/>
            <person name="Riley R."/>
            <person name="Grigoriev I.V."/>
            <person name="Henrissat B."/>
            <person name="Kues U."/>
            <person name="Berka R.M."/>
            <person name="Martinez A.T."/>
            <person name="Covert S.F."/>
            <person name="Blanchette R.A."/>
            <person name="Cullen D."/>
        </authorList>
    </citation>
    <scope>NUCLEOTIDE SEQUENCE [LARGE SCALE GENOMIC DNA]</scope>
    <source>
        <strain evidence="11 12">11061_1 CR5-6</strain>
    </source>
</reference>
<dbReference type="InterPro" id="IPR001214">
    <property type="entry name" value="SET_dom"/>
</dbReference>
<feature type="compositionally biased region" description="Basic and acidic residues" evidence="9">
    <location>
        <begin position="512"/>
        <end position="527"/>
    </location>
</feature>
<keyword evidence="12" id="KW-1185">Reference proteome</keyword>
<name>A0A0C3SF86_PHLG1</name>
<feature type="compositionally biased region" description="Low complexity" evidence="9">
    <location>
        <begin position="681"/>
        <end position="693"/>
    </location>
</feature>
<dbReference type="SUPFAM" id="SSF82199">
    <property type="entry name" value="SET domain"/>
    <property type="match status" value="1"/>
</dbReference>
<feature type="region of interest" description="Disordered" evidence="9">
    <location>
        <begin position="1175"/>
        <end position="1216"/>
    </location>
</feature>
<dbReference type="InterPro" id="IPR039977">
    <property type="entry name" value="Suv4-20/Set9"/>
</dbReference>
<dbReference type="Gene3D" id="1.10.10.1700">
    <property type="entry name" value="Histone-lysine N-methyltransferase"/>
    <property type="match status" value="1"/>
</dbReference>
<keyword evidence="3" id="KW-0158">Chromosome</keyword>
<keyword evidence="4" id="KW-0489">Methyltransferase</keyword>
<feature type="compositionally biased region" description="Low complexity" evidence="9">
    <location>
        <begin position="757"/>
        <end position="767"/>
    </location>
</feature>
<feature type="compositionally biased region" description="Basic and acidic residues" evidence="9">
    <location>
        <begin position="884"/>
        <end position="903"/>
    </location>
</feature>
<feature type="compositionally biased region" description="Pro residues" evidence="9">
    <location>
        <begin position="743"/>
        <end position="756"/>
    </location>
</feature>
<evidence type="ECO:0000256" key="2">
    <source>
        <dbReference type="ARBA" id="ARBA00004286"/>
    </source>
</evidence>
<evidence type="ECO:0000256" key="8">
    <source>
        <dbReference type="ARBA" id="ARBA00023242"/>
    </source>
</evidence>
<dbReference type="Proteomes" id="UP000053257">
    <property type="component" value="Unassembled WGS sequence"/>
</dbReference>
<evidence type="ECO:0000313" key="11">
    <source>
        <dbReference type="EMBL" id="KIP11650.1"/>
    </source>
</evidence>
<dbReference type="PANTHER" id="PTHR12977">
    <property type="entry name" value="SUPPRESSOR OF VARIEGATION 4-20-RELATED"/>
    <property type="match status" value="1"/>
</dbReference>
<feature type="domain" description="SET" evidence="10">
    <location>
        <begin position="132"/>
        <end position="257"/>
    </location>
</feature>
<feature type="region of interest" description="Disordered" evidence="9">
    <location>
        <begin position="884"/>
        <end position="921"/>
    </location>
</feature>
<feature type="compositionally biased region" description="Low complexity" evidence="9">
    <location>
        <begin position="429"/>
        <end position="444"/>
    </location>
</feature>
<keyword evidence="8" id="KW-0539">Nucleus</keyword>
<dbReference type="SMART" id="SM00317">
    <property type="entry name" value="SET"/>
    <property type="match status" value="1"/>
</dbReference>
<feature type="compositionally biased region" description="Low complexity" evidence="9">
    <location>
        <begin position="354"/>
        <end position="365"/>
    </location>
</feature>
<dbReference type="HOGENOM" id="CLU_006599_0_0_1"/>
<dbReference type="CDD" id="cd10524">
    <property type="entry name" value="SET_Suv4-20-like"/>
    <property type="match status" value="1"/>
</dbReference>
<feature type="compositionally biased region" description="Acidic residues" evidence="9">
    <location>
        <begin position="839"/>
        <end position="859"/>
    </location>
</feature>
<evidence type="ECO:0000256" key="1">
    <source>
        <dbReference type="ARBA" id="ARBA00004123"/>
    </source>
</evidence>
<evidence type="ECO:0000259" key="10">
    <source>
        <dbReference type="PROSITE" id="PS50280"/>
    </source>
</evidence>
<accession>A0A0C3SF86</accession>
<dbReference type="GO" id="GO:0032259">
    <property type="term" value="P:methylation"/>
    <property type="evidence" value="ECO:0007669"/>
    <property type="project" value="UniProtKB-KW"/>
</dbReference>
<dbReference type="Gene3D" id="2.170.270.10">
    <property type="entry name" value="SET domain"/>
    <property type="match status" value="1"/>
</dbReference>
<gene>
    <name evidence="11" type="ORF">PHLGIDRAFT_458666</name>
</gene>
<dbReference type="GO" id="GO:0005694">
    <property type="term" value="C:chromosome"/>
    <property type="evidence" value="ECO:0007669"/>
    <property type="project" value="UniProtKB-SubCell"/>
</dbReference>
<dbReference type="PANTHER" id="PTHR12977:SF4">
    <property type="entry name" value="HISTONE-LYSINE N-METHYLTRANSFERASE KMT5B"/>
    <property type="match status" value="1"/>
</dbReference>
<dbReference type="EMBL" id="KN840445">
    <property type="protein sequence ID" value="KIP11650.1"/>
    <property type="molecule type" value="Genomic_DNA"/>
</dbReference>
<dbReference type="STRING" id="745531.A0A0C3SF86"/>
<feature type="region of interest" description="Disordered" evidence="9">
    <location>
        <begin position="976"/>
        <end position="1001"/>
    </location>
</feature>
<dbReference type="GO" id="GO:0005634">
    <property type="term" value="C:nucleus"/>
    <property type="evidence" value="ECO:0007669"/>
    <property type="project" value="UniProtKB-SubCell"/>
</dbReference>
<feature type="region of interest" description="Disordered" evidence="9">
    <location>
        <begin position="662"/>
        <end position="776"/>
    </location>
</feature>
<evidence type="ECO:0000256" key="6">
    <source>
        <dbReference type="ARBA" id="ARBA00022691"/>
    </source>
</evidence>
<feature type="compositionally biased region" description="Basic and acidic residues" evidence="9">
    <location>
        <begin position="545"/>
        <end position="555"/>
    </location>
</feature>
<evidence type="ECO:0000256" key="4">
    <source>
        <dbReference type="ARBA" id="ARBA00022603"/>
    </source>
</evidence>
<keyword evidence="6" id="KW-0949">S-adenosyl-L-methionine</keyword>
<sequence>MAPVAASTSASSSKAAWRPTKIMNMRDLSRDDDFLSHLLVEKLGTGDVPLVVHKMDPSRKVPKTSADDLLQIIRRMVVSKGSQQTIIKQAVDDLLSLNGVKYYLKSSSYDQKQINAFATHASRYFELYLPIGSIEIAHTSRYSHQTGKSELCILATRPLAPGTVVSELKGSMADLTEEEDKELKRTGERHADGVGIRRDFSVIHSKQLKKNHLFLGPARFVNHDCDHNVELFREGRYITFRVIKPIGVGEEVTAHYGDGYFGRKNRHCLCATCEKNGRGGYAPQGCDDELSDTASGSGNDGRLDEGSSSQSSDSEGESDAETLNCNERRTRRGVYAVMPEPSASGELNGEAEARPASSASVPTSAVQDLGLMTPEPENELRGRALHKGKGRATAPIAPVPRKATPSLSVAAPFKSVIFTRARKAREASLEASASARTSRAPSKTVTGRSVSAARQQLITPPLTNDSAATSVRSSSRLRSAGDTASSVTESSRVSTPVRDKKGKGRATASVSDVRDRDQDTHEPEARHLRPRASATVFNPLTLSKKKQDDAPRGLDGKPLPMCSTCHNILPVISVDCEIVWGLSVGRTGKRGRPKKDVAADCPRCLRHFAIYGHKWPERVLGDGSRLFLPVHHIISTQYRKVTPSALAAVNRKLAVAVTTTHKRQAEQVGDEAAKPVKKKATTTPMRTTVTKVKMSAKARQILSGPLSQDRRRSSRPPVPSLKLRETDPAGPKTRASPRLASDPSPPSVAPESPHSPPTISASPTTPTNASLLSPKNITPKSLAVAAQPRDANGRFGKKAATNGRFVRKKFTIRKQYSLGHKMLPRPTAMKSGITLRDYDQEDQEGVDYDDDEEDGDDEDQYYRSSDPFTEVEFGEEALEDVVLKRTHDSDSDQSPRKKIRISESDASDESPTISPRFAMGRGSLLRPNPIAFARRKWAFEDLESSVSTPRTRLSTGMNTGESAVARLAPAAIITSRRSGDELYEGDAPTGTETSPSSVPPARLLAPAPRIASITFRPSPMNLAKRRWASGSEGPGTWQPSLLGESRKFEQAHDHRNDVLPPTASSHKPHSHSESVGDLAYPDYDDSDVYSSDEDSYSSDESAAPAPLELSSGRSATLGYPIKANSHYRTDGHPDRVVDHGYPRGRATSPVYRPASFSLSRAATPRASISSLASSLSSFDNSPQLRPQSEKADCRTHPLSRIALPTGTGGDSTDDSERVVERLVGVGYTAPTSKASTSTPPLPLTAAAPESPPGYAWKRTVLIPTNHTLRLPTNISFPIPTWQHDARRLPIIPSLPPLSQSLSSVPTAPGRPGLPTRPVTPLNIIAPKPISPAQLFNAGWDSSDTDSP</sequence>
<dbReference type="GO" id="GO:0042799">
    <property type="term" value="F:histone H4K20 methyltransferase activity"/>
    <property type="evidence" value="ECO:0007669"/>
    <property type="project" value="UniProtKB-ARBA"/>
</dbReference>
<evidence type="ECO:0000256" key="9">
    <source>
        <dbReference type="SAM" id="MobiDB-lite"/>
    </source>
</evidence>
<dbReference type="OrthoDB" id="6627536at2759"/>
<evidence type="ECO:0000256" key="5">
    <source>
        <dbReference type="ARBA" id="ARBA00022679"/>
    </source>
</evidence>
<feature type="region of interest" description="Disordered" evidence="9">
    <location>
        <begin position="829"/>
        <end position="867"/>
    </location>
</feature>
<dbReference type="PROSITE" id="PS50280">
    <property type="entry name" value="SET"/>
    <property type="match status" value="1"/>
</dbReference>
<dbReference type="InterPro" id="IPR046341">
    <property type="entry name" value="SET_dom_sf"/>
</dbReference>
<feature type="region of interest" description="Disordered" evidence="9">
    <location>
        <begin position="429"/>
        <end position="555"/>
    </location>
</feature>
<dbReference type="Pfam" id="PF00856">
    <property type="entry name" value="SET"/>
    <property type="match status" value="1"/>
</dbReference>
<comment type="subcellular location">
    <subcellularLocation>
        <location evidence="2">Chromosome</location>
    </subcellularLocation>
    <subcellularLocation>
        <location evidence="1">Nucleus</location>
    </subcellularLocation>
</comment>
<keyword evidence="5" id="KW-0808">Transferase</keyword>
<dbReference type="InterPro" id="IPR041938">
    <property type="entry name" value="Hist-Lys_N-MTase_N"/>
</dbReference>
<keyword evidence="7" id="KW-0156">Chromatin regulator</keyword>